<dbReference type="InterPro" id="IPR003785">
    <property type="entry name" value="Creatininase/forma_Hydrolase"/>
</dbReference>
<dbReference type="GO" id="GO:0046872">
    <property type="term" value="F:metal ion binding"/>
    <property type="evidence" value="ECO:0007669"/>
    <property type="project" value="UniProtKB-KW"/>
</dbReference>
<keyword evidence="3" id="KW-0378">Hydrolase</keyword>
<evidence type="ECO:0000256" key="4">
    <source>
        <dbReference type="ARBA" id="ARBA00022833"/>
    </source>
</evidence>
<dbReference type="Proteomes" id="UP000178603">
    <property type="component" value="Unassembled WGS sequence"/>
</dbReference>
<accession>A0A1F8ATV5</accession>
<dbReference type="InterPro" id="IPR024087">
    <property type="entry name" value="Creatininase-like_sf"/>
</dbReference>
<dbReference type="GO" id="GO:0016811">
    <property type="term" value="F:hydrolase activity, acting on carbon-nitrogen (but not peptide) bonds, in linear amides"/>
    <property type="evidence" value="ECO:0007669"/>
    <property type="project" value="TreeGrafter"/>
</dbReference>
<dbReference type="Gene3D" id="3.40.50.10310">
    <property type="entry name" value="Creatininase"/>
    <property type="match status" value="1"/>
</dbReference>
<evidence type="ECO:0000256" key="3">
    <source>
        <dbReference type="ARBA" id="ARBA00022801"/>
    </source>
</evidence>
<keyword evidence="4" id="KW-0862">Zinc</keyword>
<organism evidence="6 7">
    <name type="scientific">Candidatus Woesebacteria bacterium RIFCSPHIGHO2_12_FULL_41_24</name>
    <dbReference type="NCBI Taxonomy" id="1802510"/>
    <lineage>
        <taxon>Bacteria</taxon>
        <taxon>Candidatus Woeseibacteriota</taxon>
    </lineage>
</organism>
<dbReference type="Pfam" id="PF02633">
    <property type="entry name" value="Creatininase"/>
    <property type="match status" value="1"/>
</dbReference>
<evidence type="ECO:0000313" key="7">
    <source>
        <dbReference type="Proteomes" id="UP000178603"/>
    </source>
</evidence>
<reference evidence="6 7" key="1">
    <citation type="journal article" date="2016" name="Nat. Commun.">
        <title>Thousands of microbial genomes shed light on interconnected biogeochemical processes in an aquifer system.</title>
        <authorList>
            <person name="Anantharaman K."/>
            <person name="Brown C.T."/>
            <person name="Hug L.A."/>
            <person name="Sharon I."/>
            <person name="Castelle C.J."/>
            <person name="Probst A.J."/>
            <person name="Thomas B.C."/>
            <person name="Singh A."/>
            <person name="Wilkins M.J."/>
            <person name="Karaoz U."/>
            <person name="Brodie E.L."/>
            <person name="Williams K.H."/>
            <person name="Hubbard S.S."/>
            <person name="Banfield J.F."/>
        </authorList>
    </citation>
    <scope>NUCLEOTIDE SEQUENCE [LARGE SCALE GENOMIC DNA]</scope>
</reference>
<dbReference type="GO" id="GO:0009231">
    <property type="term" value="P:riboflavin biosynthetic process"/>
    <property type="evidence" value="ECO:0007669"/>
    <property type="project" value="TreeGrafter"/>
</dbReference>
<dbReference type="EMBL" id="MGGW01000011">
    <property type="protein sequence ID" value="OGM54675.1"/>
    <property type="molecule type" value="Genomic_DNA"/>
</dbReference>
<dbReference type="SUPFAM" id="SSF102215">
    <property type="entry name" value="Creatininase"/>
    <property type="match status" value="1"/>
</dbReference>
<evidence type="ECO:0008006" key="8">
    <source>
        <dbReference type="Google" id="ProtNLM"/>
    </source>
</evidence>
<evidence type="ECO:0000256" key="5">
    <source>
        <dbReference type="ARBA" id="ARBA00024029"/>
    </source>
</evidence>
<sequence>MAKVRYEEMFPEEFEVAIKKNPVAYLPLGSMEYHGYHNVLGLDSLKAWKICELVAKVTGGIVYPPLYLGVDAWSDLDFKKYPNKRFDSYHIPADVYKKLLKEYFYRIKRIGFKTIFVLCGHYPNTDVAREASKEFQGLKIIVKTEADLVEGEKGDHAGVWETSLMMVLFPQLVDLKRMDGKKNRLMAVDGDDPIKSSRKYGKAVLIRIINGIKENLEK</sequence>
<dbReference type="PANTHER" id="PTHR35005:SF1">
    <property type="entry name" value="2-AMINO-5-FORMYLAMINO-6-RIBOSYLAMINOPYRIMIDIN-4(3H)-ONE 5'-MONOPHOSPHATE DEFORMYLASE"/>
    <property type="match status" value="1"/>
</dbReference>
<evidence type="ECO:0000256" key="1">
    <source>
        <dbReference type="ARBA" id="ARBA00001947"/>
    </source>
</evidence>
<gene>
    <name evidence="6" type="ORF">A3E44_02515</name>
</gene>
<comment type="caution">
    <text evidence="6">The sequence shown here is derived from an EMBL/GenBank/DDBJ whole genome shotgun (WGS) entry which is preliminary data.</text>
</comment>
<name>A0A1F8ATV5_9BACT</name>
<comment type="cofactor">
    <cofactor evidence="1">
        <name>Zn(2+)</name>
        <dbReference type="ChEBI" id="CHEBI:29105"/>
    </cofactor>
</comment>
<dbReference type="PANTHER" id="PTHR35005">
    <property type="entry name" value="3-DEHYDRO-SCYLLO-INOSOSE HYDROLASE"/>
    <property type="match status" value="1"/>
</dbReference>
<dbReference type="AlphaFoldDB" id="A0A1F8ATV5"/>
<evidence type="ECO:0000256" key="2">
    <source>
        <dbReference type="ARBA" id="ARBA00022723"/>
    </source>
</evidence>
<protein>
    <recommendedName>
        <fullName evidence="8">Creatininase family protein</fullName>
    </recommendedName>
</protein>
<comment type="similarity">
    <text evidence="5">Belongs to the creatininase superfamily.</text>
</comment>
<keyword evidence="2" id="KW-0479">Metal-binding</keyword>
<evidence type="ECO:0000313" key="6">
    <source>
        <dbReference type="EMBL" id="OGM54675.1"/>
    </source>
</evidence>
<proteinExistence type="inferred from homology"/>